<dbReference type="InterPro" id="IPR029063">
    <property type="entry name" value="SAM-dependent_MTases_sf"/>
</dbReference>
<dbReference type="InterPro" id="IPR025714">
    <property type="entry name" value="Methyltranfer_dom"/>
</dbReference>
<evidence type="ECO:0000313" key="3">
    <source>
        <dbReference type="Proteomes" id="UP000230093"/>
    </source>
</evidence>
<dbReference type="CDD" id="cd02440">
    <property type="entry name" value="AdoMet_MTases"/>
    <property type="match status" value="1"/>
</dbReference>
<dbReference type="SUPFAM" id="SSF53335">
    <property type="entry name" value="S-adenosyl-L-methionine-dependent methyltransferases"/>
    <property type="match status" value="1"/>
</dbReference>
<dbReference type="Proteomes" id="UP000230093">
    <property type="component" value="Unassembled WGS sequence"/>
</dbReference>
<proteinExistence type="predicted"/>
<evidence type="ECO:0000259" key="1">
    <source>
        <dbReference type="Pfam" id="PF13847"/>
    </source>
</evidence>
<dbReference type="EMBL" id="PEZT01000028">
    <property type="protein sequence ID" value="PIS08804.1"/>
    <property type="molecule type" value="Genomic_DNA"/>
</dbReference>
<name>A0A2H0W805_9BACT</name>
<sequence>MTIKNILKFIVCPYCHKKLLLRSQQLNCSSCKNIFPIIKGVPILLKKNKLNKQEIKQQEKFDYYYRQYPLTYNLEYWQQSMLKRIFNHSFKRNIKTYLDIGCGAICYTTIEAVKRNNWLSFGVDISLEAVIKAKLLARKKGLDDKTAFLVCSAEHLPFKNNIFDYISAVSVLEHLANDKKLVNDAVRVLNKKSYLYICVPNAYKNIWPFLWPFYWLGDFRMGHQRHYSLKNLNKIMEKRGCKLIKYFYNGHLIKLVQLLLEKLHLLKGKQWWQWEKKDINLNPKGLQLNAIYQKKQVL</sequence>
<dbReference type="Gene3D" id="2.20.25.10">
    <property type="match status" value="1"/>
</dbReference>
<dbReference type="SUPFAM" id="SSF158997">
    <property type="entry name" value="Trm112p-like"/>
    <property type="match status" value="1"/>
</dbReference>
<dbReference type="Pfam" id="PF03966">
    <property type="entry name" value="Trm112p"/>
    <property type="match status" value="1"/>
</dbReference>
<dbReference type="Gene3D" id="3.40.50.150">
    <property type="entry name" value="Vaccinia Virus protein VP39"/>
    <property type="match status" value="1"/>
</dbReference>
<accession>A0A2H0W805</accession>
<dbReference type="PANTHER" id="PTHR44068:SF11">
    <property type="entry name" value="GERANYL DIPHOSPHATE 2-C-METHYLTRANSFERASE"/>
    <property type="match status" value="1"/>
</dbReference>
<gene>
    <name evidence="2" type="ORF">COT75_04980</name>
</gene>
<organism evidence="2 3">
    <name type="scientific">Candidatus Beckwithbacteria bacterium CG10_big_fil_rev_8_21_14_0_10_34_10</name>
    <dbReference type="NCBI Taxonomy" id="1974495"/>
    <lineage>
        <taxon>Bacteria</taxon>
        <taxon>Candidatus Beckwithiibacteriota</taxon>
    </lineage>
</organism>
<dbReference type="InterPro" id="IPR005651">
    <property type="entry name" value="Trm112-like"/>
</dbReference>
<comment type="caution">
    <text evidence="2">The sequence shown here is derived from an EMBL/GenBank/DDBJ whole genome shotgun (WGS) entry which is preliminary data.</text>
</comment>
<dbReference type="PANTHER" id="PTHR44068">
    <property type="entry name" value="ZGC:194242"/>
    <property type="match status" value="1"/>
</dbReference>
<protein>
    <recommendedName>
        <fullName evidence="1">Methyltransferase domain-containing protein</fullName>
    </recommendedName>
</protein>
<reference evidence="3" key="1">
    <citation type="submission" date="2017-09" db="EMBL/GenBank/DDBJ databases">
        <title>Depth-based differentiation of microbial function through sediment-hosted aquifers and enrichment of novel symbionts in the deep terrestrial subsurface.</title>
        <authorList>
            <person name="Probst A.J."/>
            <person name="Ladd B."/>
            <person name="Jarett J.K."/>
            <person name="Geller-Mcgrath D.E."/>
            <person name="Sieber C.M.K."/>
            <person name="Emerson J.B."/>
            <person name="Anantharaman K."/>
            <person name="Thomas B.C."/>
            <person name="Malmstrom R."/>
            <person name="Stieglmeier M."/>
            <person name="Klingl A."/>
            <person name="Woyke T."/>
            <person name="Ryan C.M."/>
            <person name="Banfield J.F."/>
        </authorList>
    </citation>
    <scope>NUCLEOTIDE SEQUENCE [LARGE SCALE GENOMIC DNA]</scope>
</reference>
<evidence type="ECO:0000313" key="2">
    <source>
        <dbReference type="EMBL" id="PIS08804.1"/>
    </source>
</evidence>
<dbReference type="AlphaFoldDB" id="A0A2H0W805"/>
<dbReference type="Pfam" id="PF13847">
    <property type="entry name" value="Methyltransf_31"/>
    <property type="match status" value="1"/>
</dbReference>
<dbReference type="InterPro" id="IPR050447">
    <property type="entry name" value="Erg6_SMT_methyltransf"/>
</dbReference>
<feature type="domain" description="Methyltransferase" evidence="1">
    <location>
        <begin position="95"/>
        <end position="201"/>
    </location>
</feature>